<reference evidence="1 2" key="1">
    <citation type="submission" date="2017-08" db="EMBL/GenBank/DDBJ databases">
        <title>Complete Genome Sequence of Bacillus kochii Oregon-R-modENCODE STRAIN BDGP4, isolated from Drosophila melanogaster gut.</title>
        <authorList>
            <person name="Wan K.H."/>
            <person name="Yu C."/>
            <person name="Park S."/>
            <person name="Hammonds A.S."/>
            <person name="Booth B.W."/>
            <person name="Celniker S.E."/>
        </authorList>
    </citation>
    <scope>NUCLEOTIDE SEQUENCE [LARGE SCALE GENOMIC DNA]</scope>
    <source>
        <strain evidence="1 2">BDGP4</strain>
    </source>
</reference>
<name>A0A248THJ0_9BACI</name>
<keyword evidence="2" id="KW-1185">Reference proteome</keyword>
<dbReference type="KEGG" id="bko:CKF48_09645"/>
<dbReference type="EMBL" id="CP022983">
    <property type="protein sequence ID" value="ASV67560.1"/>
    <property type="molecule type" value="Genomic_DNA"/>
</dbReference>
<dbReference type="Proteomes" id="UP000215137">
    <property type="component" value="Chromosome"/>
</dbReference>
<dbReference type="AlphaFoldDB" id="A0A248THJ0"/>
<dbReference type="OrthoDB" id="2112405at2"/>
<accession>A0A248THJ0</accession>
<organism evidence="1 2">
    <name type="scientific">Cytobacillus kochii</name>
    <dbReference type="NCBI Taxonomy" id="859143"/>
    <lineage>
        <taxon>Bacteria</taxon>
        <taxon>Bacillati</taxon>
        <taxon>Bacillota</taxon>
        <taxon>Bacilli</taxon>
        <taxon>Bacillales</taxon>
        <taxon>Bacillaceae</taxon>
        <taxon>Cytobacillus</taxon>
    </lineage>
</organism>
<proteinExistence type="predicted"/>
<evidence type="ECO:0000313" key="2">
    <source>
        <dbReference type="Proteomes" id="UP000215137"/>
    </source>
</evidence>
<gene>
    <name evidence="1" type="ORF">CKF48_09645</name>
</gene>
<evidence type="ECO:0000313" key="1">
    <source>
        <dbReference type="EMBL" id="ASV67560.1"/>
    </source>
</evidence>
<evidence type="ECO:0008006" key="3">
    <source>
        <dbReference type="Google" id="ProtNLM"/>
    </source>
</evidence>
<dbReference type="RefSeq" id="WP_095371134.1">
    <property type="nucleotide sequence ID" value="NZ_CP022983.1"/>
</dbReference>
<protein>
    <recommendedName>
        <fullName evidence="3">Transcriptional regulator</fullName>
    </recommendedName>
</protein>
<sequence>MKGLLIRGVNNKEELEMIYLDNKGDISQRRIKILSVYEDYFRAYCFSKRQQRTFKVSNVLSIGPVRKVRRGA</sequence>